<feature type="compositionally biased region" description="Low complexity" evidence="8">
    <location>
        <begin position="29"/>
        <end position="45"/>
    </location>
</feature>
<keyword evidence="4" id="KW-0396">Initiation factor</keyword>
<feature type="compositionally biased region" description="Polar residues" evidence="8">
    <location>
        <begin position="235"/>
        <end position="254"/>
    </location>
</feature>
<evidence type="ECO:0000256" key="2">
    <source>
        <dbReference type="ARBA" id="ARBA00005775"/>
    </source>
</evidence>
<dbReference type="EMBL" id="UFAJ01000920">
    <property type="protein sequence ID" value="SSD61828.1"/>
    <property type="molecule type" value="Genomic_DNA"/>
</dbReference>
<feature type="compositionally biased region" description="Acidic residues" evidence="8">
    <location>
        <begin position="348"/>
        <end position="370"/>
    </location>
</feature>
<feature type="compositionally biased region" description="Low complexity" evidence="8">
    <location>
        <begin position="1172"/>
        <end position="1187"/>
    </location>
</feature>
<feature type="compositionally biased region" description="Low complexity" evidence="8">
    <location>
        <begin position="404"/>
        <end position="446"/>
    </location>
</feature>
<keyword evidence="6" id="KW-0694">RNA-binding</keyword>
<feature type="region of interest" description="Disordered" evidence="8">
    <location>
        <begin position="1115"/>
        <end position="1204"/>
    </location>
</feature>
<feature type="compositionally biased region" description="Polar residues" evidence="8">
    <location>
        <begin position="545"/>
        <end position="563"/>
    </location>
</feature>
<dbReference type="GO" id="GO:0016281">
    <property type="term" value="C:eukaryotic translation initiation factor 4F complex"/>
    <property type="evidence" value="ECO:0007669"/>
    <property type="project" value="TreeGrafter"/>
</dbReference>
<feature type="compositionally biased region" description="Basic and acidic residues" evidence="8">
    <location>
        <begin position="310"/>
        <end position="347"/>
    </location>
</feature>
<reference evidence="11" key="1">
    <citation type="submission" date="2018-06" db="EMBL/GenBank/DDBJ databases">
        <authorList>
            <person name="Guldener U."/>
        </authorList>
    </citation>
    <scope>NUCLEOTIDE SEQUENCE [LARGE SCALE GENOMIC DNA]</scope>
    <source>
        <strain evidence="11">UTAD17</strain>
    </source>
</reference>
<evidence type="ECO:0000256" key="3">
    <source>
        <dbReference type="ARBA" id="ARBA00022490"/>
    </source>
</evidence>
<dbReference type="InterPro" id="IPR016024">
    <property type="entry name" value="ARM-type_fold"/>
</dbReference>
<evidence type="ECO:0000256" key="1">
    <source>
        <dbReference type="ARBA" id="ARBA00004496"/>
    </source>
</evidence>
<feature type="compositionally biased region" description="Polar residues" evidence="8">
    <location>
        <begin position="1"/>
        <end position="27"/>
    </location>
</feature>
<feature type="region of interest" description="Disordered" evidence="8">
    <location>
        <begin position="310"/>
        <end position="591"/>
    </location>
</feature>
<evidence type="ECO:0000256" key="7">
    <source>
        <dbReference type="ARBA" id="ARBA00022917"/>
    </source>
</evidence>
<evidence type="ECO:0000256" key="6">
    <source>
        <dbReference type="ARBA" id="ARBA00022884"/>
    </source>
</evidence>
<dbReference type="PANTHER" id="PTHR23253:SF9">
    <property type="entry name" value="EUKARYOTIC TRANSLATION INITIATION FACTOR 4 GAMMA 2"/>
    <property type="match status" value="1"/>
</dbReference>
<evidence type="ECO:0000259" key="9">
    <source>
        <dbReference type="SMART" id="SM00543"/>
    </source>
</evidence>
<keyword evidence="5" id="KW-0597">Phosphoprotein</keyword>
<dbReference type="Pfam" id="PF02854">
    <property type="entry name" value="MIF4G"/>
    <property type="match status" value="1"/>
</dbReference>
<evidence type="ECO:0000256" key="8">
    <source>
        <dbReference type="SAM" id="MobiDB-lite"/>
    </source>
</evidence>
<dbReference type="Gene3D" id="1.20.970.30">
    <property type="entry name" value="eIF4G, eIF4E-binding domain"/>
    <property type="match status" value="1"/>
</dbReference>
<dbReference type="SUPFAM" id="SSF101489">
    <property type="entry name" value="Eukaryotic initiation factor 4f subunit eIF4g, eIF4e-binding domain"/>
    <property type="match status" value="1"/>
</dbReference>
<feature type="region of interest" description="Disordered" evidence="8">
    <location>
        <begin position="796"/>
        <end position="830"/>
    </location>
</feature>
<dbReference type="AlphaFoldDB" id="A0A376BAX0"/>
<dbReference type="GO" id="GO:0010494">
    <property type="term" value="C:cytoplasmic stress granule"/>
    <property type="evidence" value="ECO:0007669"/>
    <property type="project" value="UniProtKB-ARBA"/>
</dbReference>
<feature type="compositionally biased region" description="Gly residues" evidence="8">
    <location>
        <begin position="690"/>
        <end position="715"/>
    </location>
</feature>
<feature type="compositionally biased region" description="Low complexity" evidence="8">
    <location>
        <begin position="801"/>
        <end position="810"/>
    </location>
</feature>
<feature type="compositionally biased region" description="Basic and acidic residues" evidence="8">
    <location>
        <begin position="507"/>
        <end position="519"/>
    </location>
</feature>
<dbReference type="FunFam" id="1.25.40.180:FF:000020">
    <property type="entry name" value="Eukaryotic translation initiation factor subunit"/>
    <property type="match status" value="1"/>
</dbReference>
<dbReference type="InterPro" id="IPR003890">
    <property type="entry name" value="MIF4G-like_typ-3"/>
</dbReference>
<sequence>MTSSNIDITSTGSSPTTTNVNISSGIPVNNKRFNQRSNSSSSTNRPVMNNNRTPKKYTPLNSNNNNNNKPYNNNGKIKHHHHHHGHYNNNSNANTNTNSYVQYNQLVTPQTTPSNPTVIPTSPAAAYVYYTTGANGAPVPVTVTGGAPQQVVLQQPDAGHISTSGGTNTSVDFINSYNAAVQSNTSNMVVPPVTSLNTQTTNNISVPRNSHHLQGGTYDTTANANTNNGYQYNGSNIHRGSNNTTPYNKSKSGITITSKNGSVVDLKNIDKKESSGSATPVMRKVHENNTASTSLSPNNSATSTCNEIKDLSNRDEEVQGEQEKEQEEKEERKDKEELLSEQKVNDNEEKEDDEDEEEDDEEEEEEEEDDETKKATVNDFRAAILRRAAEKKKKKEDEEKKQAAAESAAAESAAAATTTTATTTTATATTTTTTANSVTSNSAVSTDNMASSEKKENETIATSTVEPKEEEQQTIEVSVDSKGDEEIKVSAEPKEESVEIPVEPLGEEAKVPAEFKQTEQEETVPATPKPMSFSEKMKLDKQATAAKSSESSEVTETDQTTAAPASHDCETQTTVDSETKEEEEQEEKKVNEDGAYLYKYYKQLLDNATPISDVFNYPYAEEVTRPKVSAEKDQSKVKYYYDLDFLMQFKDKAKVYPDKEWTAFIKKERLIGLPPTSYYYNVGGNSYGGSGRGGSMRMGRGGRQMSGRGGSGNNTGFGSRSASRRSMGERSGSSRSDSKRKSKRRGNNNSSNRSEYTSRYDSSKSGSINVNSYNNERQLQQQQFEQEFNNNRHFADENHGESAATSGAEAEQPKATNRWKPKSRMKKEVEVKTAPDGTVLLGPEEVEKKMKSLLNKLTLEKFDSISTKISAIANQSKYEEDGTTMKACLRLILDKACDEPHWATMYAKLFGVIVQNANEELKDSEYEQKKGNYLVLHYIFLIIKGEFDKGWIDKLPTKEDGTPLEPEMMSDDYYVMAAAKRKGLGLVRLIGHLYQTNLLGSTVVMSCFRKFLADINGDHPQEETLESLLELLQTVGSKFETAEIGNITGGVLLDLTFDRLQVIINKDLCSSRIKFKLMDLSDLRLEGWVDEKKKNAGPKTISEIHKEEEAKRLREFEERQYSRNSNAGSRRSMRNTSSRYGGNNTSANSNRQGSFRTIGGSSSLSSQKRTAGGNVNSTTGGTSSSNSEQEKQPSNMFDLLGTNE</sequence>
<dbReference type="GO" id="GO:0003743">
    <property type="term" value="F:translation initiation factor activity"/>
    <property type="evidence" value="ECO:0007669"/>
    <property type="project" value="UniProtKB-KW"/>
</dbReference>
<evidence type="ECO:0000313" key="11">
    <source>
        <dbReference type="Proteomes" id="UP000262825"/>
    </source>
</evidence>
<keyword evidence="7" id="KW-0648">Protein biosynthesis</keyword>
<feature type="compositionally biased region" description="Basic and acidic residues" evidence="8">
    <location>
        <begin position="479"/>
        <end position="497"/>
    </location>
</feature>
<dbReference type="SUPFAM" id="SSF48371">
    <property type="entry name" value="ARM repeat"/>
    <property type="match status" value="1"/>
</dbReference>
<evidence type="ECO:0000313" key="10">
    <source>
        <dbReference type="EMBL" id="SSD61828.1"/>
    </source>
</evidence>
<dbReference type="OrthoDB" id="3973035at2759"/>
<gene>
    <name evidence="10" type="ORF">SCODWIG_03589</name>
</gene>
<accession>A0A376BAX0</accession>
<dbReference type="InterPro" id="IPR036211">
    <property type="entry name" value="eIF4G_eIF4E-bd_sf"/>
</dbReference>
<dbReference type="VEuPathDB" id="FungiDB:SCODWIG_03589"/>
<keyword evidence="11" id="KW-1185">Reference proteome</keyword>
<name>A0A376BAX0_9ASCO</name>
<feature type="compositionally biased region" description="Polar residues" evidence="8">
    <location>
        <begin position="1122"/>
        <end position="1169"/>
    </location>
</feature>
<feature type="domain" description="MIF4G" evidence="9">
    <location>
        <begin position="847"/>
        <end position="1087"/>
    </location>
</feature>
<comment type="similarity">
    <text evidence="2">Belongs to the eukaryotic initiation factor 4G family.</text>
</comment>
<dbReference type="GO" id="GO:0003729">
    <property type="term" value="F:mRNA binding"/>
    <property type="evidence" value="ECO:0007669"/>
    <property type="project" value="TreeGrafter"/>
</dbReference>
<dbReference type="SMART" id="SM00543">
    <property type="entry name" value="MIF4G"/>
    <property type="match status" value="1"/>
</dbReference>
<feature type="region of interest" description="Disordered" evidence="8">
    <location>
        <begin position="690"/>
        <end position="770"/>
    </location>
</feature>
<feature type="region of interest" description="Disordered" evidence="8">
    <location>
        <begin position="233"/>
        <end position="254"/>
    </location>
</feature>
<proteinExistence type="inferred from homology"/>
<feature type="region of interest" description="Disordered" evidence="8">
    <location>
        <begin position="1"/>
        <end position="92"/>
    </location>
</feature>
<dbReference type="PANTHER" id="PTHR23253">
    <property type="entry name" value="EUKARYOTIC TRANSLATION INITIATION FACTOR 4 GAMMA"/>
    <property type="match status" value="1"/>
</dbReference>
<dbReference type="Pfam" id="PF12152">
    <property type="entry name" value="eIF_4G1"/>
    <property type="match status" value="1"/>
</dbReference>
<organism evidence="10 11">
    <name type="scientific">Saccharomycodes ludwigii</name>
    <dbReference type="NCBI Taxonomy" id="36035"/>
    <lineage>
        <taxon>Eukaryota</taxon>
        <taxon>Fungi</taxon>
        <taxon>Dikarya</taxon>
        <taxon>Ascomycota</taxon>
        <taxon>Saccharomycotina</taxon>
        <taxon>Saccharomycetes</taxon>
        <taxon>Saccharomycodales</taxon>
        <taxon>Saccharomycodaceae</taxon>
        <taxon>Saccharomycodes</taxon>
    </lineage>
</organism>
<protein>
    <recommendedName>
        <fullName evidence="9">MIF4G domain-containing protein</fullName>
    </recommendedName>
</protein>
<dbReference type="Proteomes" id="UP000262825">
    <property type="component" value="Unassembled WGS sequence"/>
</dbReference>
<feature type="compositionally biased region" description="Basic residues" evidence="8">
    <location>
        <begin position="76"/>
        <end position="86"/>
    </location>
</feature>
<keyword evidence="3" id="KW-0963">Cytoplasm</keyword>
<dbReference type="InterPro" id="IPR022745">
    <property type="entry name" value="eIF4G1_eIF4E-bd"/>
</dbReference>
<feature type="compositionally biased region" description="Low complexity" evidence="8">
    <location>
        <begin position="61"/>
        <end position="75"/>
    </location>
</feature>
<feature type="compositionally biased region" description="Low complexity" evidence="8">
    <location>
        <begin position="716"/>
        <end position="735"/>
    </location>
</feature>
<evidence type="ECO:0000256" key="4">
    <source>
        <dbReference type="ARBA" id="ARBA00022540"/>
    </source>
</evidence>
<evidence type="ECO:0000256" key="5">
    <source>
        <dbReference type="ARBA" id="ARBA00022553"/>
    </source>
</evidence>
<dbReference type="Gene3D" id="1.25.40.180">
    <property type="match status" value="1"/>
</dbReference>
<comment type="subcellular location">
    <subcellularLocation>
        <location evidence="1">Cytoplasm</location>
    </subcellularLocation>
</comment>